<dbReference type="Proteomes" id="UP000826212">
    <property type="component" value="Chromosome"/>
</dbReference>
<evidence type="ECO:0000313" key="2">
    <source>
        <dbReference type="Proteomes" id="UP000826212"/>
    </source>
</evidence>
<organism evidence="1 2">
    <name type="scientific">Halosquirtibacter laminarini</name>
    <dbReference type="NCBI Taxonomy" id="3374600"/>
    <lineage>
        <taxon>Bacteria</taxon>
        <taxon>Pseudomonadati</taxon>
        <taxon>Bacteroidota</taxon>
        <taxon>Bacteroidia</taxon>
        <taxon>Marinilabiliales</taxon>
        <taxon>Prolixibacteraceae</taxon>
        <taxon>Halosquirtibacter</taxon>
    </lineage>
</organism>
<name>A0AC61NCQ1_9BACT</name>
<proteinExistence type="predicted"/>
<reference evidence="1" key="1">
    <citation type="submission" date="2021-08" db="EMBL/GenBank/DDBJ databases">
        <title>Novel anaerobic bacterium isolated from sea squirt in East Sea, Republic of Korea.</title>
        <authorList>
            <person name="Nguyen T.H."/>
            <person name="Li Z."/>
            <person name="Lee Y.-J."/>
            <person name="Ko J."/>
            <person name="Kim S.-G."/>
        </authorList>
    </citation>
    <scope>NUCLEOTIDE SEQUENCE</scope>
    <source>
        <strain evidence="1">KCTC 25031</strain>
    </source>
</reference>
<accession>A0AC61NCQ1</accession>
<evidence type="ECO:0000313" key="1">
    <source>
        <dbReference type="EMBL" id="QZE13293.1"/>
    </source>
</evidence>
<protein>
    <submittedName>
        <fullName evidence="1">Uncharacterized protein</fullName>
    </submittedName>
</protein>
<gene>
    <name evidence="1" type="ORF">K4L44_11925</name>
</gene>
<sequence length="126" mass="15565">MKLTKRQRKEILETLNTVEDCSLIVKKMQEKHPDLLTLRYADRKLLVRDMVVRLGKDYLIPEIKELDKYITHKYRLKIKREKRYAIKRQQKKEAYIQELLSIYPKEKVEDILKRQDEQNFHPYDRY</sequence>
<keyword evidence="2" id="KW-1185">Reference proteome</keyword>
<dbReference type="EMBL" id="CP081303">
    <property type="protein sequence ID" value="QZE13293.1"/>
    <property type="molecule type" value="Genomic_DNA"/>
</dbReference>